<organism evidence="9 10">
    <name type="scientific">Dreissena polymorpha</name>
    <name type="common">Zebra mussel</name>
    <name type="synonym">Mytilus polymorpha</name>
    <dbReference type="NCBI Taxonomy" id="45954"/>
    <lineage>
        <taxon>Eukaryota</taxon>
        <taxon>Metazoa</taxon>
        <taxon>Spiralia</taxon>
        <taxon>Lophotrochozoa</taxon>
        <taxon>Mollusca</taxon>
        <taxon>Bivalvia</taxon>
        <taxon>Autobranchia</taxon>
        <taxon>Heteroconchia</taxon>
        <taxon>Euheterodonta</taxon>
        <taxon>Imparidentia</taxon>
        <taxon>Neoheterodontei</taxon>
        <taxon>Myida</taxon>
        <taxon>Dreissenoidea</taxon>
        <taxon>Dreissenidae</taxon>
        <taxon>Dreissena</taxon>
    </lineage>
</organism>
<keyword evidence="4" id="KW-0677">Repeat</keyword>
<dbReference type="InterPro" id="IPR035897">
    <property type="entry name" value="Toll_tir_struct_dom_sf"/>
</dbReference>
<evidence type="ECO:0000313" key="9">
    <source>
        <dbReference type="EMBL" id="KAH3704713.1"/>
    </source>
</evidence>
<evidence type="ECO:0000313" key="10">
    <source>
        <dbReference type="Proteomes" id="UP000828390"/>
    </source>
</evidence>
<evidence type="ECO:0000256" key="6">
    <source>
        <dbReference type="SAM" id="Phobius"/>
    </source>
</evidence>
<evidence type="ECO:0000256" key="4">
    <source>
        <dbReference type="ARBA" id="ARBA00022737"/>
    </source>
</evidence>
<dbReference type="PROSITE" id="PS51450">
    <property type="entry name" value="LRR"/>
    <property type="match status" value="1"/>
</dbReference>
<sequence>MMSVKCFELYCNVLLFIFVVRCLAFTPWIGERSNLLCSEVCKTDKDPERCCACNAEPCWELKRKNDSITCADTISQLAVERRDLKGTRQLINVQNTTLYEIIYPNEGLVGLPENLCEYNDTVVKIDFRNNKLRDINKIKCMRKLDTLHLDNNWITEIKNDTFQLMKNLRVLTLSNNTGIARLPPNVLNIGAHNIFKVDLTLNNFDEIDITNVFRPGTFCEINFSNGHVEKFTNEHNFAFQEGFKYGPGNLLLQNCGVQSFVNFSHFGVDYKDIARYVYGKLSIDNSSFYCDCKLFPFFKDVESFPTYWLEMNGLYGFVCNYPDSMRGVNLHTLLETKRLEQLTCPLEECPSFCTCIDTPSEGRVLVNCSNKGLTEIPDEMPFGYWGNSKIELLIANNSIIEIPNRNYLSRLISVQAQGNYIAHIDSNAILELNAVINIANQTLHFLQSYYSTQDPNKITFGDHPVECTCENLWIGDWIRTNNAFGRLWCQTGAHGKIRAEEVTDQLLSCHFSAISLSFVFPSVSIIGSLLLLMILYCIFRYEFLLLYRKYVKRKNGVSAEMFDVFISCVEEDDEIFLFVQNFIRPILLDEQYSVVTSWNDIMVDIEDRDKLVVEAVSKCRNYVIVLSKTYGRDYNTTCEFDAIWKRFKTDATRQIILINIGYDVPADKNGRRIRAVKRIHKELTFLDKDTRMIERLKRRLGNPSACRPVSPNDILDVAYSEQTPSSDSETNDDDHSHSEAFDYPANKHADSENTMIDSTKRHVLKKHRSVFERLSDTTHSSCNCQYRKCYLHNNSF</sequence>
<evidence type="ECO:0000259" key="8">
    <source>
        <dbReference type="PROSITE" id="PS50104"/>
    </source>
</evidence>
<dbReference type="PANTHER" id="PTHR24373:SF275">
    <property type="entry name" value="TIR DOMAIN-CONTAINING PROTEIN"/>
    <property type="match status" value="1"/>
</dbReference>
<keyword evidence="3 7" id="KW-0732">Signal</keyword>
<dbReference type="Gene3D" id="3.80.10.10">
    <property type="entry name" value="Ribonuclease Inhibitor"/>
    <property type="match status" value="2"/>
</dbReference>
<protein>
    <recommendedName>
        <fullName evidence="8">TIR domain-containing protein</fullName>
    </recommendedName>
</protein>
<dbReference type="PROSITE" id="PS50104">
    <property type="entry name" value="TIR"/>
    <property type="match status" value="1"/>
</dbReference>
<feature type="domain" description="TIR" evidence="8">
    <location>
        <begin position="560"/>
        <end position="704"/>
    </location>
</feature>
<evidence type="ECO:0000256" key="3">
    <source>
        <dbReference type="ARBA" id="ARBA00022729"/>
    </source>
</evidence>
<dbReference type="SUPFAM" id="SSF52058">
    <property type="entry name" value="L domain-like"/>
    <property type="match status" value="1"/>
</dbReference>
<dbReference type="AlphaFoldDB" id="A0A9D3YV34"/>
<feature type="signal peptide" evidence="7">
    <location>
        <begin position="1"/>
        <end position="24"/>
    </location>
</feature>
<keyword evidence="6" id="KW-0472">Membrane</keyword>
<dbReference type="OrthoDB" id="6156625at2759"/>
<evidence type="ECO:0000256" key="2">
    <source>
        <dbReference type="ARBA" id="ARBA00022614"/>
    </source>
</evidence>
<reference evidence="9" key="1">
    <citation type="journal article" date="2019" name="bioRxiv">
        <title>The Genome of the Zebra Mussel, Dreissena polymorpha: A Resource for Invasive Species Research.</title>
        <authorList>
            <person name="McCartney M.A."/>
            <person name="Auch B."/>
            <person name="Kono T."/>
            <person name="Mallez S."/>
            <person name="Zhang Y."/>
            <person name="Obille A."/>
            <person name="Becker A."/>
            <person name="Abrahante J.E."/>
            <person name="Garbe J."/>
            <person name="Badalamenti J.P."/>
            <person name="Herman A."/>
            <person name="Mangelson H."/>
            <person name="Liachko I."/>
            <person name="Sullivan S."/>
            <person name="Sone E.D."/>
            <person name="Koren S."/>
            <person name="Silverstein K.A.T."/>
            <person name="Beckman K.B."/>
            <person name="Gohl D.M."/>
        </authorList>
    </citation>
    <scope>NUCLEOTIDE SEQUENCE</scope>
    <source>
        <strain evidence="9">Duluth1</strain>
        <tissue evidence="9">Whole animal</tissue>
    </source>
</reference>
<dbReference type="Proteomes" id="UP000828390">
    <property type="component" value="Unassembled WGS sequence"/>
</dbReference>
<evidence type="ECO:0000256" key="7">
    <source>
        <dbReference type="SAM" id="SignalP"/>
    </source>
</evidence>
<keyword evidence="6" id="KW-0812">Transmembrane</keyword>
<dbReference type="Pfam" id="PF01582">
    <property type="entry name" value="TIR"/>
    <property type="match status" value="1"/>
</dbReference>
<dbReference type="InterPro" id="IPR032675">
    <property type="entry name" value="LRR_dom_sf"/>
</dbReference>
<comment type="caution">
    <text evidence="9">The sequence shown here is derived from an EMBL/GenBank/DDBJ whole genome shotgun (WGS) entry which is preliminary data.</text>
</comment>
<dbReference type="InterPro" id="IPR000157">
    <property type="entry name" value="TIR_dom"/>
</dbReference>
<evidence type="ECO:0000256" key="5">
    <source>
        <dbReference type="SAM" id="MobiDB-lite"/>
    </source>
</evidence>
<feature type="transmembrane region" description="Helical" evidence="6">
    <location>
        <begin position="518"/>
        <end position="539"/>
    </location>
</feature>
<feature type="chain" id="PRO_5039600116" description="TIR domain-containing protein" evidence="7">
    <location>
        <begin position="25"/>
        <end position="796"/>
    </location>
</feature>
<name>A0A9D3YV34_DREPO</name>
<dbReference type="GO" id="GO:0007165">
    <property type="term" value="P:signal transduction"/>
    <property type="evidence" value="ECO:0007669"/>
    <property type="project" value="InterPro"/>
</dbReference>
<keyword evidence="6" id="KW-1133">Transmembrane helix</keyword>
<dbReference type="SUPFAM" id="SSF52200">
    <property type="entry name" value="Toll/Interleukin receptor TIR domain"/>
    <property type="match status" value="1"/>
</dbReference>
<dbReference type="PANTHER" id="PTHR24373">
    <property type="entry name" value="SLIT RELATED LEUCINE-RICH REPEAT NEURONAL PROTEIN"/>
    <property type="match status" value="1"/>
</dbReference>
<accession>A0A9D3YV34</accession>
<dbReference type="InterPro" id="IPR003591">
    <property type="entry name" value="Leu-rich_rpt_typical-subtyp"/>
</dbReference>
<dbReference type="EMBL" id="JAIWYP010000015">
    <property type="protein sequence ID" value="KAH3704713.1"/>
    <property type="molecule type" value="Genomic_DNA"/>
</dbReference>
<keyword evidence="10" id="KW-1185">Reference proteome</keyword>
<comment type="similarity">
    <text evidence="1">Belongs to the Toll-like receptor family.</text>
</comment>
<keyword evidence="2" id="KW-0433">Leucine-rich repeat</keyword>
<gene>
    <name evidence="9" type="ORF">DPMN_079775</name>
</gene>
<proteinExistence type="inferred from homology"/>
<dbReference type="InterPro" id="IPR001611">
    <property type="entry name" value="Leu-rich_rpt"/>
</dbReference>
<reference evidence="9" key="2">
    <citation type="submission" date="2020-11" db="EMBL/GenBank/DDBJ databases">
        <authorList>
            <person name="McCartney M.A."/>
            <person name="Auch B."/>
            <person name="Kono T."/>
            <person name="Mallez S."/>
            <person name="Becker A."/>
            <person name="Gohl D.M."/>
            <person name="Silverstein K.A.T."/>
            <person name="Koren S."/>
            <person name="Bechman K.B."/>
            <person name="Herman A."/>
            <person name="Abrahante J.E."/>
            <person name="Garbe J."/>
        </authorList>
    </citation>
    <scope>NUCLEOTIDE SEQUENCE</scope>
    <source>
        <strain evidence="9">Duluth1</strain>
        <tissue evidence="9">Whole animal</tissue>
    </source>
</reference>
<feature type="region of interest" description="Disordered" evidence="5">
    <location>
        <begin position="720"/>
        <end position="755"/>
    </location>
</feature>
<feature type="compositionally biased region" description="Basic and acidic residues" evidence="5">
    <location>
        <begin position="733"/>
        <end position="751"/>
    </location>
</feature>
<evidence type="ECO:0000256" key="1">
    <source>
        <dbReference type="ARBA" id="ARBA00009634"/>
    </source>
</evidence>
<dbReference type="InterPro" id="IPR050328">
    <property type="entry name" value="Dev_Immune_Receptor"/>
</dbReference>
<dbReference type="Gene3D" id="3.40.50.10140">
    <property type="entry name" value="Toll/interleukin-1 receptor homology (TIR) domain"/>
    <property type="match status" value="1"/>
</dbReference>
<dbReference type="SMART" id="SM00369">
    <property type="entry name" value="LRR_TYP"/>
    <property type="match status" value="2"/>
</dbReference>